<evidence type="ECO:0000313" key="2">
    <source>
        <dbReference type="EMBL" id="SNX66843.1"/>
    </source>
</evidence>
<keyword evidence="3" id="KW-1185">Reference proteome</keyword>
<evidence type="ECO:0000256" key="1">
    <source>
        <dbReference type="SAM" id="MobiDB-lite"/>
    </source>
</evidence>
<dbReference type="NCBIfam" id="TIGR02906">
    <property type="entry name" value="spore_CotS"/>
    <property type="match status" value="1"/>
</dbReference>
<dbReference type="SUPFAM" id="SSF56112">
    <property type="entry name" value="Protein kinase-like (PK-like)"/>
    <property type="match status" value="1"/>
</dbReference>
<dbReference type="AlphaFoldDB" id="A0A285CIM8"/>
<dbReference type="Gene3D" id="3.30.200.20">
    <property type="entry name" value="Phosphorylase Kinase, domain 1"/>
    <property type="match status" value="1"/>
</dbReference>
<dbReference type="GO" id="GO:0042601">
    <property type="term" value="C:endospore-forming forespore"/>
    <property type="evidence" value="ECO:0007669"/>
    <property type="project" value="TreeGrafter"/>
</dbReference>
<dbReference type="Proteomes" id="UP000219546">
    <property type="component" value="Unassembled WGS sequence"/>
</dbReference>
<dbReference type="EMBL" id="OAOP01000001">
    <property type="protein sequence ID" value="SNX66843.1"/>
    <property type="molecule type" value="Genomic_DNA"/>
</dbReference>
<dbReference type="InterPro" id="IPR014255">
    <property type="entry name" value="Spore_coat_CotS"/>
</dbReference>
<accession>A0A285CIM8</accession>
<dbReference type="PANTHER" id="PTHR39179:SF1">
    <property type="entry name" value="SPORE COAT PROTEIN I"/>
    <property type="match status" value="1"/>
</dbReference>
<feature type="region of interest" description="Disordered" evidence="1">
    <location>
        <begin position="1"/>
        <end position="24"/>
    </location>
</feature>
<evidence type="ECO:0000313" key="3">
    <source>
        <dbReference type="Proteomes" id="UP000219546"/>
    </source>
</evidence>
<dbReference type="OrthoDB" id="9771902at2"/>
<dbReference type="InterPro" id="IPR047175">
    <property type="entry name" value="CotS-like"/>
</dbReference>
<dbReference type="RefSeq" id="WP_097156691.1">
    <property type="nucleotide sequence ID" value="NZ_JBEPMQ010000012.1"/>
</dbReference>
<reference evidence="2 3" key="1">
    <citation type="submission" date="2017-08" db="EMBL/GenBank/DDBJ databases">
        <authorList>
            <person name="de Groot N.N."/>
        </authorList>
    </citation>
    <scope>NUCLEOTIDE SEQUENCE [LARGE SCALE GENOMIC DNA]</scope>
    <source>
        <strain evidence="2 3">JC228</strain>
    </source>
</reference>
<gene>
    <name evidence="2" type="ORF">SAMN05877753_101155</name>
</gene>
<organism evidence="2 3">
    <name type="scientific">Bacillus oleivorans</name>
    <dbReference type="NCBI Taxonomy" id="1448271"/>
    <lineage>
        <taxon>Bacteria</taxon>
        <taxon>Bacillati</taxon>
        <taxon>Bacillota</taxon>
        <taxon>Bacilli</taxon>
        <taxon>Bacillales</taxon>
        <taxon>Bacillaceae</taxon>
        <taxon>Bacillus</taxon>
    </lineage>
</organism>
<dbReference type="PANTHER" id="PTHR39179">
    <property type="entry name" value="SPORE COAT PROTEIN I"/>
    <property type="match status" value="1"/>
</dbReference>
<protein>
    <submittedName>
        <fullName evidence="2">Spore coat-associated protein S</fullName>
    </submittedName>
</protein>
<dbReference type="InterPro" id="IPR011009">
    <property type="entry name" value="Kinase-like_dom_sf"/>
</dbReference>
<sequence length="379" mass="44261">MEERQEWETDSEQEEDSKAKKKGSSLTKGYLNKVLSYYPFEVKDIRLLSSRSGRTTWEVQTAQGTKILKQAEMKANRMLFIADAHLHLQKNGLPIAPLYRTKNGGYCIGTKETAFVMYDKVTGNETIYYNKDQLSRALDFAGKFHVASKGFDAAEGAKTRGRLGKWHKLYRWKLQELEGNKQIALSFPNDPFSIMFLEHVDKMLERGRKALEDLNRPEYDQWVKQTIDEKSFCQQDFTFARLVDINQQTFMRELHSITYDLPARDLRIILNKVMKKMSVWDQDLAIHMLCSYDRVNPLTKDQYRVLWTDLAFPHLFCSVAHKYYLGQKRSWSDEKYIWALQNIIGVEESKDAFLKKFSDIVREIKNNNGGKSRGKKEKG</sequence>
<name>A0A285CIM8_9BACI</name>
<proteinExistence type="predicted"/>
<dbReference type="Gene3D" id="3.90.1200.10">
    <property type="match status" value="1"/>
</dbReference>